<dbReference type="InterPro" id="IPR051678">
    <property type="entry name" value="AGP_Transferase"/>
</dbReference>
<evidence type="ECO:0000313" key="3">
    <source>
        <dbReference type="Proteomes" id="UP001201262"/>
    </source>
</evidence>
<dbReference type="InterPro" id="IPR002575">
    <property type="entry name" value="Aminoglycoside_PTrfase"/>
</dbReference>
<dbReference type="RefSeq" id="XP_046068303.1">
    <property type="nucleotide sequence ID" value="XM_046218626.1"/>
</dbReference>
<reference evidence="2" key="1">
    <citation type="submission" date="2021-12" db="EMBL/GenBank/DDBJ databases">
        <title>Convergent genome expansion in fungi linked to evolution of root-endophyte symbiosis.</title>
        <authorList>
            <consortium name="DOE Joint Genome Institute"/>
            <person name="Ke Y.-H."/>
            <person name="Bonito G."/>
            <person name="Liao H.-L."/>
            <person name="Looney B."/>
            <person name="Rojas-Flechas A."/>
            <person name="Nash J."/>
            <person name="Hameed K."/>
            <person name="Schadt C."/>
            <person name="Martin F."/>
            <person name="Crous P.W."/>
            <person name="Miettinen O."/>
            <person name="Magnuson J.K."/>
            <person name="Labbe J."/>
            <person name="Jacobson D."/>
            <person name="Doktycz M.J."/>
            <person name="Veneault-Fourrey C."/>
            <person name="Kuo A."/>
            <person name="Mondo S."/>
            <person name="Calhoun S."/>
            <person name="Riley R."/>
            <person name="Ohm R."/>
            <person name="LaButti K."/>
            <person name="Andreopoulos B."/>
            <person name="Pangilinan J."/>
            <person name="Nolan M."/>
            <person name="Tritt A."/>
            <person name="Clum A."/>
            <person name="Lipzen A."/>
            <person name="Daum C."/>
            <person name="Barry K."/>
            <person name="Grigoriev I.V."/>
            <person name="Vilgalys R."/>
        </authorList>
    </citation>
    <scope>NUCLEOTIDE SEQUENCE</scope>
    <source>
        <strain evidence="2">PMI_201</strain>
    </source>
</reference>
<dbReference type="PANTHER" id="PTHR21310">
    <property type="entry name" value="AMINOGLYCOSIDE PHOSPHOTRANSFERASE-RELATED-RELATED"/>
    <property type="match status" value="1"/>
</dbReference>
<name>A0AAD4PSZ7_9EURO</name>
<dbReference type="SUPFAM" id="SSF56112">
    <property type="entry name" value="Protein kinase-like (PK-like)"/>
    <property type="match status" value="1"/>
</dbReference>
<dbReference type="AlphaFoldDB" id="A0AAD4PSZ7"/>
<keyword evidence="3" id="KW-1185">Reference proteome</keyword>
<protein>
    <recommendedName>
        <fullName evidence="1">Aminoglycoside phosphotransferase domain-containing protein</fullName>
    </recommendedName>
</protein>
<dbReference type="GeneID" id="70248913"/>
<comment type="caution">
    <text evidence="2">The sequence shown here is derived from an EMBL/GenBank/DDBJ whole genome shotgun (WGS) entry which is preliminary data.</text>
</comment>
<organism evidence="2 3">
    <name type="scientific">Talaromyces proteolyticus</name>
    <dbReference type="NCBI Taxonomy" id="1131652"/>
    <lineage>
        <taxon>Eukaryota</taxon>
        <taxon>Fungi</taxon>
        <taxon>Dikarya</taxon>
        <taxon>Ascomycota</taxon>
        <taxon>Pezizomycotina</taxon>
        <taxon>Eurotiomycetes</taxon>
        <taxon>Eurotiomycetidae</taxon>
        <taxon>Eurotiales</taxon>
        <taxon>Trichocomaceae</taxon>
        <taxon>Talaromyces</taxon>
        <taxon>Talaromyces sect. Bacilispori</taxon>
    </lineage>
</organism>
<evidence type="ECO:0000313" key="2">
    <source>
        <dbReference type="EMBL" id="KAH8692306.1"/>
    </source>
</evidence>
<dbReference type="InterPro" id="IPR011009">
    <property type="entry name" value="Kinase-like_dom_sf"/>
</dbReference>
<sequence>MVLFHCFRPDFMWPDRVQPAFSDQLPLTSSPTHPQEVLTMQVAIKTGLPVPRVICYGEHPDTPHAPVSILMTRVPGRGLGQAYESLTDEDRNLVLQEIYSLMGTPIRSVRVPNHSLGPFETEKELNEYLIEPAWAAYHDALDRARVMERLPHRILFTHGDLQHHNILEFTTSVKVTREDFWWYGFVELDCDRALFSLTSAVYYW</sequence>
<dbReference type="Proteomes" id="UP001201262">
    <property type="component" value="Unassembled WGS sequence"/>
</dbReference>
<gene>
    <name evidence="2" type="ORF">BGW36DRAFT_400345</name>
</gene>
<dbReference type="EMBL" id="JAJTJA010000011">
    <property type="protein sequence ID" value="KAH8692306.1"/>
    <property type="molecule type" value="Genomic_DNA"/>
</dbReference>
<proteinExistence type="predicted"/>
<feature type="domain" description="Aminoglycoside phosphotransferase" evidence="1">
    <location>
        <begin position="34"/>
        <end position="167"/>
    </location>
</feature>
<evidence type="ECO:0000259" key="1">
    <source>
        <dbReference type="Pfam" id="PF01636"/>
    </source>
</evidence>
<dbReference type="Pfam" id="PF01636">
    <property type="entry name" value="APH"/>
    <property type="match status" value="1"/>
</dbReference>
<accession>A0AAD4PSZ7</accession>
<dbReference type="PANTHER" id="PTHR21310:SF55">
    <property type="entry name" value="AMINOGLYCOSIDE PHOSPHOTRANSFERASE DOMAIN-CONTAINING PROTEIN"/>
    <property type="match status" value="1"/>
</dbReference>